<name>A0A6P1ZFP6_9BACT</name>
<sequence length="61" mass="6564">MSIIGRARFTAMRGGVGFLGIFGIARVLSHRSWSAGSEAQRQLPDVQKNMTKCVDITGLGL</sequence>
<organism evidence="1 2">
    <name type="scientific">Oceanidesulfovibrio marinus</name>
    <dbReference type="NCBI Taxonomy" id="370038"/>
    <lineage>
        <taxon>Bacteria</taxon>
        <taxon>Pseudomonadati</taxon>
        <taxon>Thermodesulfobacteriota</taxon>
        <taxon>Desulfovibrionia</taxon>
        <taxon>Desulfovibrionales</taxon>
        <taxon>Desulfovibrionaceae</taxon>
        <taxon>Oceanidesulfovibrio</taxon>
    </lineage>
</organism>
<comment type="caution">
    <text evidence="1">The sequence shown here is derived from an EMBL/GenBank/DDBJ whole genome shotgun (WGS) entry which is preliminary data.</text>
</comment>
<dbReference type="AlphaFoldDB" id="A0A6P1ZFP6"/>
<proteinExistence type="predicted"/>
<protein>
    <submittedName>
        <fullName evidence="1">Uncharacterized protein</fullName>
    </submittedName>
</protein>
<dbReference type="EMBL" id="QMIF01000006">
    <property type="protein sequence ID" value="TVM33632.1"/>
    <property type="molecule type" value="Genomic_DNA"/>
</dbReference>
<evidence type="ECO:0000313" key="1">
    <source>
        <dbReference type="EMBL" id="TVM33632.1"/>
    </source>
</evidence>
<reference evidence="1 2" key="1">
    <citation type="submission" date="2018-06" db="EMBL/GenBank/DDBJ databases">
        <title>Complete genome of Desulfovibrio marinus P48SEP.</title>
        <authorList>
            <person name="Crispim J.S."/>
            <person name="Vidigal P.M.P."/>
            <person name="Silva L.C.F."/>
            <person name="Araujo L.C."/>
            <person name="Laguardia C.N."/>
            <person name="Dias R.S."/>
            <person name="Sousa M.P."/>
            <person name="Paula S.O."/>
            <person name="Silva C."/>
        </authorList>
    </citation>
    <scope>NUCLEOTIDE SEQUENCE [LARGE SCALE GENOMIC DNA]</scope>
    <source>
        <strain evidence="1 2">P48SEP</strain>
    </source>
</reference>
<accession>A0A6P1ZFP6</accession>
<evidence type="ECO:0000313" key="2">
    <source>
        <dbReference type="Proteomes" id="UP000434052"/>
    </source>
</evidence>
<dbReference type="Proteomes" id="UP000434052">
    <property type="component" value="Unassembled WGS sequence"/>
</dbReference>
<gene>
    <name evidence="1" type="ORF">DQK91_10395</name>
</gene>